<proteinExistence type="predicted"/>
<evidence type="ECO:0000313" key="1">
    <source>
        <dbReference type="EMBL" id="KAK1868483.1"/>
    </source>
</evidence>
<organism evidence="1 2">
    <name type="scientific">Pyropia yezoensis</name>
    <name type="common">Susabi-nori</name>
    <name type="synonym">Porphyra yezoensis</name>
    <dbReference type="NCBI Taxonomy" id="2788"/>
    <lineage>
        <taxon>Eukaryota</taxon>
        <taxon>Rhodophyta</taxon>
        <taxon>Bangiophyceae</taxon>
        <taxon>Bangiales</taxon>
        <taxon>Bangiaceae</taxon>
        <taxon>Pyropia</taxon>
    </lineage>
</organism>
<protein>
    <submittedName>
        <fullName evidence="1">Uncharacterized protein</fullName>
    </submittedName>
</protein>
<evidence type="ECO:0000313" key="2">
    <source>
        <dbReference type="Proteomes" id="UP000798662"/>
    </source>
</evidence>
<sequence length="349" mass="35191">MRAFAPPPLPPPFIGRPLAAATDARRPLGHPRRRRPAAASGVAMQVGGGAAALGGGGTAAGGGGGIPAAWARLFDSGGSGGGEPPDWDDPRPPFVITRAVVVEAPSTGGSDGVALGGQLWTRRLTRLYGEAALADSEEAHGMPPGVAAAVATALQLPLFVEAPLYEAASCRRGDSTFGTASPDDADGGVAAAKMDRGTTASAGAVPPPWELSATDVDVRLSAPDLRASLAAAGVGTRRADSRDELVMASLPLMDEVARRRVLVARADAAGDAELSAALQAGRSARHVALDDMAAAAADGRLATAARLGGDAAAAADARADVTQEEGAYDPYLDKDLEYELARRRAMGGP</sequence>
<accession>A0ACC3CF59</accession>
<name>A0ACC3CF59_PYRYE</name>
<gene>
    <name evidence="1" type="ORF">I4F81_010969</name>
</gene>
<comment type="caution">
    <text evidence="1">The sequence shown here is derived from an EMBL/GenBank/DDBJ whole genome shotgun (WGS) entry which is preliminary data.</text>
</comment>
<keyword evidence="2" id="KW-1185">Reference proteome</keyword>
<dbReference type="Proteomes" id="UP000798662">
    <property type="component" value="Chromosome 3"/>
</dbReference>
<dbReference type="EMBL" id="CM020620">
    <property type="protein sequence ID" value="KAK1868483.1"/>
    <property type="molecule type" value="Genomic_DNA"/>
</dbReference>
<reference evidence="1" key="1">
    <citation type="submission" date="2019-11" db="EMBL/GenBank/DDBJ databases">
        <title>Nori genome reveals adaptations in red seaweeds to the harsh intertidal environment.</title>
        <authorList>
            <person name="Wang D."/>
            <person name="Mao Y."/>
        </authorList>
    </citation>
    <scope>NUCLEOTIDE SEQUENCE</scope>
    <source>
        <tissue evidence="1">Gametophyte</tissue>
    </source>
</reference>